<dbReference type="RefSeq" id="WP_069442631.1">
    <property type="nucleotide sequence ID" value="NZ_LPWF01000034.1"/>
</dbReference>
<name>A0A1E3VPB2_9HYPH</name>
<evidence type="ECO:0008006" key="3">
    <source>
        <dbReference type="Google" id="ProtNLM"/>
    </source>
</evidence>
<proteinExistence type="predicted"/>
<evidence type="ECO:0000313" key="1">
    <source>
        <dbReference type="EMBL" id="ODR95367.1"/>
    </source>
</evidence>
<dbReference type="AlphaFoldDB" id="A0A1E3VPB2"/>
<protein>
    <recommendedName>
        <fullName evidence="3">DUF1835 domain-containing protein</fullName>
    </recommendedName>
</protein>
<comment type="caution">
    <text evidence="1">The sequence shown here is derived from an EMBL/GenBank/DDBJ whole genome shotgun (WGS) entry which is preliminary data.</text>
</comment>
<dbReference type="EMBL" id="LPWF01000034">
    <property type="protein sequence ID" value="ODR95367.1"/>
    <property type="molecule type" value="Genomic_DNA"/>
</dbReference>
<organism evidence="1 2">
    <name type="scientific">Methyloceanibacter superfactus</name>
    <dbReference type="NCBI Taxonomy" id="1774969"/>
    <lineage>
        <taxon>Bacteria</taxon>
        <taxon>Pseudomonadati</taxon>
        <taxon>Pseudomonadota</taxon>
        <taxon>Alphaproteobacteria</taxon>
        <taxon>Hyphomicrobiales</taxon>
        <taxon>Hyphomicrobiaceae</taxon>
        <taxon>Methyloceanibacter</taxon>
    </lineage>
</organism>
<dbReference type="STRING" id="1774969.AUC69_02300"/>
<keyword evidence="2" id="KW-1185">Reference proteome</keyword>
<evidence type="ECO:0000313" key="2">
    <source>
        <dbReference type="Proteomes" id="UP000094472"/>
    </source>
</evidence>
<dbReference type="OrthoDB" id="127805at2"/>
<sequence>MSPKFDRVVLWFEHDLYDQLQLLQVLDWFADHPARAGTLLLVQVDDYIGRLEPEAISDLAATARPVTQAQLDLAKRAWAALRQPTPEAWAGLLEEDTSALPFLRPAILRMLEELPGTDGLSRTERQMLATIEAGESLTALAVFVATQKMEDAEFLGDWSFWRMLDQLALADEPLVAGLEAAPFQHTDPELAKAYLTSRLSLTSLGKAVLAGGADWAKHDRIDRWWGGTHLTEDALWRWDQVAEKLIPASV</sequence>
<gene>
    <name evidence="1" type="ORF">AUC69_02300</name>
</gene>
<dbReference type="Proteomes" id="UP000094472">
    <property type="component" value="Unassembled WGS sequence"/>
</dbReference>
<reference evidence="1 2" key="1">
    <citation type="journal article" date="2016" name="Environ. Microbiol.">
        <title>New Methyloceanibacter diversity from North Sea sediments includes methanotroph containing solely the soluble methane monooxygenase.</title>
        <authorList>
            <person name="Vekeman B."/>
            <person name="Kerckhof F.M."/>
            <person name="Cremers G."/>
            <person name="de Vos P."/>
            <person name="Vandamme P."/>
            <person name="Boon N."/>
            <person name="Op den Camp H.J."/>
            <person name="Heylen K."/>
        </authorList>
    </citation>
    <scope>NUCLEOTIDE SEQUENCE [LARGE SCALE GENOMIC DNA]</scope>
    <source>
        <strain evidence="1 2">R-67175</strain>
    </source>
</reference>
<accession>A0A1E3VPB2</accession>